<keyword evidence="5" id="KW-0732">Signal</keyword>
<evidence type="ECO:0000256" key="2">
    <source>
        <dbReference type="ARBA" id="ARBA00022801"/>
    </source>
</evidence>
<dbReference type="PANTHER" id="PTHR10272:SF14">
    <property type="entry name" value="PAF ACETYLHYDROLASE FAMILY PROTEIN"/>
    <property type="match status" value="1"/>
</dbReference>
<gene>
    <name evidence="6" type="ORF">CkaCkLH20_00798</name>
</gene>
<evidence type="ECO:0000313" key="7">
    <source>
        <dbReference type="Proteomes" id="UP000781932"/>
    </source>
</evidence>
<evidence type="ECO:0000313" key="6">
    <source>
        <dbReference type="EMBL" id="KAF9881652.1"/>
    </source>
</evidence>
<dbReference type="Gene3D" id="3.40.50.1820">
    <property type="entry name" value="alpha/beta hydrolase"/>
    <property type="match status" value="1"/>
</dbReference>
<reference evidence="6" key="2">
    <citation type="submission" date="2020-11" db="EMBL/GenBank/DDBJ databases">
        <title>Whole genome sequencing of Colletotrichum sp.</title>
        <authorList>
            <person name="Li H."/>
        </authorList>
    </citation>
    <scope>NUCLEOTIDE SEQUENCE</scope>
    <source>
        <strain evidence="6">CkLH20</strain>
    </source>
</reference>
<protein>
    <recommendedName>
        <fullName evidence="1">1-alkyl-2-acetylglycerophosphocholine esterase</fullName>
        <ecNumber evidence="1">3.1.1.47</ecNumber>
    </recommendedName>
</protein>
<dbReference type="GO" id="GO:0003847">
    <property type="term" value="F:1-alkyl-2-acetylglycerophosphocholine esterase activity"/>
    <property type="evidence" value="ECO:0007669"/>
    <property type="project" value="UniProtKB-EC"/>
</dbReference>
<evidence type="ECO:0000256" key="4">
    <source>
        <dbReference type="ARBA" id="ARBA00023098"/>
    </source>
</evidence>
<keyword evidence="3" id="KW-0442">Lipid degradation</keyword>
<proteinExistence type="predicted"/>
<keyword evidence="7" id="KW-1185">Reference proteome</keyword>
<evidence type="ECO:0000256" key="1">
    <source>
        <dbReference type="ARBA" id="ARBA00013201"/>
    </source>
</evidence>
<dbReference type="EC" id="3.1.1.47" evidence="1"/>
<dbReference type="GO" id="GO:0016042">
    <property type="term" value="P:lipid catabolic process"/>
    <property type="evidence" value="ECO:0007669"/>
    <property type="project" value="UniProtKB-KW"/>
</dbReference>
<dbReference type="Proteomes" id="UP000781932">
    <property type="component" value="Unassembled WGS sequence"/>
</dbReference>
<comment type="caution">
    <text evidence="6">The sequence shown here is derived from an EMBL/GenBank/DDBJ whole genome shotgun (WGS) entry which is preliminary data.</text>
</comment>
<keyword evidence="2" id="KW-0378">Hydrolase</keyword>
<dbReference type="SUPFAM" id="SSF53474">
    <property type="entry name" value="alpha/beta-Hydrolases"/>
    <property type="match status" value="1"/>
</dbReference>
<reference evidence="6" key="1">
    <citation type="submission" date="2020-03" db="EMBL/GenBank/DDBJ databases">
        <authorList>
            <person name="He L."/>
        </authorList>
    </citation>
    <scope>NUCLEOTIDE SEQUENCE</scope>
    <source>
        <strain evidence="6">CkLH20</strain>
    </source>
</reference>
<feature type="signal peptide" evidence="5">
    <location>
        <begin position="1"/>
        <end position="21"/>
    </location>
</feature>
<dbReference type="GeneID" id="62156592"/>
<dbReference type="OrthoDB" id="2363873at2759"/>
<organism evidence="6 7">
    <name type="scientific">Colletotrichum karsti</name>
    <dbReference type="NCBI Taxonomy" id="1095194"/>
    <lineage>
        <taxon>Eukaryota</taxon>
        <taxon>Fungi</taxon>
        <taxon>Dikarya</taxon>
        <taxon>Ascomycota</taxon>
        <taxon>Pezizomycotina</taxon>
        <taxon>Sordariomycetes</taxon>
        <taxon>Hypocreomycetidae</taxon>
        <taxon>Glomerellales</taxon>
        <taxon>Glomerellaceae</taxon>
        <taxon>Colletotrichum</taxon>
        <taxon>Colletotrichum boninense species complex</taxon>
    </lineage>
</organism>
<keyword evidence="4" id="KW-0443">Lipid metabolism</keyword>
<dbReference type="RefSeq" id="XP_038751113.1">
    <property type="nucleotide sequence ID" value="XM_038883518.1"/>
</dbReference>
<name>A0A9P6IDZ4_9PEZI</name>
<sequence length="397" mass="42945">MPKLFNMRVSYSAVFASLAAAVIIPSPLGGPHSVAYKVKTFEDSARWDPYAPEDKPEKRRVLVSAYVPLDQKNCTNDVVPYMPPTTAKVMAQVSGSFGVPVPDDVFDDLELEFCDLGRPCRSKRNSAKEGYPLVLFSPGRGGSRLAYGLLARTLASYGYIVITMDHTYETSIVEFPDGSVVYAVNANNSEVKFVTRLVETRQADVSFLIDQLTTPSVAAQLLDGTKATIDSQKIFVYGHSLGGATAAEAVRVDQRVLGGLNFDGAMYGPITTEGTDRPFVMVGTPISLNRTLDGIAPWNQTWANLRGPALLPIINGTEHNTFLDAPQLPTIKALLPDFGPLVAQLLGTIDGDRAGYLTTEIVRAALQLVFDGNKEGFCNIGKLGPEITYQIKGVDCT</sequence>
<evidence type="ECO:0000256" key="5">
    <source>
        <dbReference type="SAM" id="SignalP"/>
    </source>
</evidence>
<dbReference type="Pfam" id="PF03403">
    <property type="entry name" value="PAF-AH_p_II"/>
    <property type="match status" value="1"/>
</dbReference>
<evidence type="ECO:0000256" key="3">
    <source>
        <dbReference type="ARBA" id="ARBA00022963"/>
    </source>
</evidence>
<dbReference type="AlphaFoldDB" id="A0A9P6IDZ4"/>
<accession>A0A9P6IDZ4</accession>
<feature type="chain" id="PRO_5040319623" description="1-alkyl-2-acetylglycerophosphocholine esterase" evidence="5">
    <location>
        <begin position="22"/>
        <end position="397"/>
    </location>
</feature>
<dbReference type="InterPro" id="IPR029058">
    <property type="entry name" value="AB_hydrolase_fold"/>
</dbReference>
<dbReference type="PANTHER" id="PTHR10272">
    <property type="entry name" value="PLATELET-ACTIVATING FACTOR ACETYLHYDROLASE"/>
    <property type="match status" value="1"/>
</dbReference>
<dbReference type="EMBL" id="JAATWM020000002">
    <property type="protein sequence ID" value="KAF9881652.1"/>
    <property type="molecule type" value="Genomic_DNA"/>
</dbReference>